<reference evidence="2 3" key="1">
    <citation type="journal article" date="2018" name="Nat. Ecol. Evol.">
        <title>Shark genomes provide insights into elasmobranch evolution and the origin of vertebrates.</title>
        <authorList>
            <person name="Hara Y"/>
            <person name="Yamaguchi K"/>
            <person name="Onimaru K"/>
            <person name="Kadota M"/>
            <person name="Koyanagi M"/>
            <person name="Keeley SD"/>
            <person name="Tatsumi K"/>
            <person name="Tanaka K"/>
            <person name="Motone F"/>
            <person name="Kageyama Y"/>
            <person name="Nozu R"/>
            <person name="Adachi N"/>
            <person name="Nishimura O"/>
            <person name="Nakagawa R"/>
            <person name="Tanegashima C"/>
            <person name="Kiyatake I"/>
            <person name="Matsumoto R"/>
            <person name="Murakumo K"/>
            <person name="Nishida K"/>
            <person name="Terakita A"/>
            <person name="Kuratani S"/>
            <person name="Sato K"/>
            <person name="Hyodo S Kuraku.S."/>
        </authorList>
    </citation>
    <scope>NUCLEOTIDE SEQUENCE [LARGE SCALE GENOMIC DNA]</scope>
</reference>
<dbReference type="AlphaFoldDB" id="A0A401QEP3"/>
<dbReference type="PROSITE" id="PS51257">
    <property type="entry name" value="PROKAR_LIPOPROTEIN"/>
    <property type="match status" value="1"/>
</dbReference>
<protein>
    <submittedName>
        <fullName evidence="2">Uncharacterized protein</fullName>
    </submittedName>
</protein>
<organism evidence="2 3">
    <name type="scientific">Scyliorhinus torazame</name>
    <name type="common">Cloudy catshark</name>
    <name type="synonym">Catulus torazame</name>
    <dbReference type="NCBI Taxonomy" id="75743"/>
    <lineage>
        <taxon>Eukaryota</taxon>
        <taxon>Metazoa</taxon>
        <taxon>Chordata</taxon>
        <taxon>Craniata</taxon>
        <taxon>Vertebrata</taxon>
        <taxon>Chondrichthyes</taxon>
        <taxon>Elasmobranchii</taxon>
        <taxon>Galeomorphii</taxon>
        <taxon>Galeoidea</taxon>
        <taxon>Carcharhiniformes</taxon>
        <taxon>Scyliorhinidae</taxon>
        <taxon>Scyliorhinus</taxon>
    </lineage>
</organism>
<keyword evidence="1" id="KW-0812">Transmembrane</keyword>
<keyword evidence="3" id="KW-1185">Reference proteome</keyword>
<accession>A0A401QEP3</accession>
<gene>
    <name evidence="2" type="ORF">scyTo_0024263</name>
</gene>
<feature type="transmembrane region" description="Helical" evidence="1">
    <location>
        <begin position="7"/>
        <end position="28"/>
    </location>
</feature>
<dbReference type="EMBL" id="BFAA01042254">
    <property type="protein sequence ID" value="GCB83841.1"/>
    <property type="molecule type" value="Genomic_DNA"/>
</dbReference>
<evidence type="ECO:0000256" key="1">
    <source>
        <dbReference type="SAM" id="Phobius"/>
    </source>
</evidence>
<keyword evidence="1" id="KW-1133">Transmembrane helix</keyword>
<name>A0A401QEP3_SCYTO</name>
<sequence>MKIRGCLAMNIISSIACLPAVLIYAVNLAYPGYCYYLYNSIFCYYHQGTIPCLVILLLLTLLITALSIAVSSLNCKAMNCCCATPQSTVVVLANPAAQFIPQQPFPANPPPYNIQATSTVNVG</sequence>
<evidence type="ECO:0000313" key="3">
    <source>
        <dbReference type="Proteomes" id="UP000288216"/>
    </source>
</evidence>
<proteinExistence type="predicted"/>
<dbReference type="Proteomes" id="UP000288216">
    <property type="component" value="Unassembled WGS sequence"/>
</dbReference>
<evidence type="ECO:0000313" key="2">
    <source>
        <dbReference type="EMBL" id="GCB83841.1"/>
    </source>
</evidence>
<feature type="transmembrane region" description="Helical" evidence="1">
    <location>
        <begin position="48"/>
        <end position="70"/>
    </location>
</feature>
<keyword evidence="1" id="KW-0472">Membrane</keyword>
<comment type="caution">
    <text evidence="2">The sequence shown here is derived from an EMBL/GenBank/DDBJ whole genome shotgun (WGS) entry which is preliminary data.</text>
</comment>